<comment type="caution">
    <text evidence="2">The sequence shown here is derived from an EMBL/GenBank/DDBJ whole genome shotgun (WGS) entry which is preliminary data.</text>
</comment>
<dbReference type="Pfam" id="PF14027">
    <property type="entry name" value="Questin_oxidase"/>
    <property type="match status" value="1"/>
</dbReference>
<dbReference type="PANTHER" id="PTHR35870:SF6">
    <property type="entry name" value="MGS207 PROTEIN"/>
    <property type="match status" value="1"/>
</dbReference>
<evidence type="ECO:0000256" key="1">
    <source>
        <dbReference type="ARBA" id="ARBA00023002"/>
    </source>
</evidence>
<keyword evidence="1" id="KW-0560">Oxidoreductase</keyword>
<evidence type="ECO:0008006" key="4">
    <source>
        <dbReference type="Google" id="ProtNLM"/>
    </source>
</evidence>
<dbReference type="InterPro" id="IPR025337">
    <property type="entry name" value="Questin_oxidase-like"/>
</dbReference>
<dbReference type="GeneID" id="70295260"/>
<evidence type="ECO:0000313" key="2">
    <source>
        <dbReference type="EMBL" id="KAG9249650.1"/>
    </source>
</evidence>
<accession>A0A9P7ZDN3</accession>
<keyword evidence="3" id="KW-1185">Reference proteome</keyword>
<dbReference type="Proteomes" id="UP000887229">
    <property type="component" value="Unassembled WGS sequence"/>
</dbReference>
<dbReference type="PANTHER" id="PTHR35870">
    <property type="entry name" value="PROTEIN, PUTATIVE (AFU_ORTHOLOGUE AFUA_5G03330)-RELATED"/>
    <property type="match status" value="1"/>
</dbReference>
<reference evidence="2" key="1">
    <citation type="journal article" date="2021" name="IMA Fungus">
        <title>Genomic characterization of three marine fungi, including Emericellopsis atlantica sp. nov. with signatures of a generalist lifestyle and marine biomass degradation.</title>
        <authorList>
            <person name="Hagestad O.C."/>
            <person name="Hou L."/>
            <person name="Andersen J.H."/>
            <person name="Hansen E.H."/>
            <person name="Altermark B."/>
            <person name="Li C."/>
            <person name="Kuhnert E."/>
            <person name="Cox R.J."/>
            <person name="Crous P.W."/>
            <person name="Spatafora J.W."/>
            <person name="Lail K."/>
            <person name="Amirebrahimi M."/>
            <person name="Lipzen A."/>
            <person name="Pangilinan J."/>
            <person name="Andreopoulos W."/>
            <person name="Hayes R.D."/>
            <person name="Ng V."/>
            <person name="Grigoriev I.V."/>
            <person name="Jackson S.A."/>
            <person name="Sutton T.D.S."/>
            <person name="Dobson A.D.W."/>
            <person name="Rama T."/>
        </authorList>
    </citation>
    <scope>NUCLEOTIDE SEQUENCE</scope>
    <source>
        <strain evidence="2">TS7</strain>
    </source>
</reference>
<dbReference type="OrthoDB" id="10265971at2759"/>
<gene>
    <name evidence="2" type="ORF">F5Z01DRAFT_668539</name>
</gene>
<dbReference type="AlphaFoldDB" id="A0A9P7ZDN3"/>
<organism evidence="2 3">
    <name type="scientific">Emericellopsis atlantica</name>
    <dbReference type="NCBI Taxonomy" id="2614577"/>
    <lineage>
        <taxon>Eukaryota</taxon>
        <taxon>Fungi</taxon>
        <taxon>Dikarya</taxon>
        <taxon>Ascomycota</taxon>
        <taxon>Pezizomycotina</taxon>
        <taxon>Sordariomycetes</taxon>
        <taxon>Hypocreomycetidae</taxon>
        <taxon>Hypocreales</taxon>
        <taxon>Bionectriaceae</taxon>
        <taxon>Emericellopsis</taxon>
    </lineage>
</organism>
<proteinExistence type="predicted"/>
<dbReference type="EMBL" id="MU251295">
    <property type="protein sequence ID" value="KAG9249650.1"/>
    <property type="molecule type" value="Genomic_DNA"/>
</dbReference>
<protein>
    <recommendedName>
        <fullName evidence="4">MGS207 protein</fullName>
    </recommendedName>
</protein>
<sequence length="402" mass="46803">MSGILSYLTGTTDRSGSINLPSVEIHNVETNPDRRARCLKHLLKANHVNYSVVYHNLQYDNHNPHILCSAYLLGADQEHLNHIYDEQIKPLESWRPSPAELNDLDWRDFLGDKNYQRAYLDYFEDKLAMEFSYDWKKVVEHFMFEGDQPLYHGLICGLGHPLIHLGYAYEMDNKELAMEALALTAVQHCFLNKYLDEKAYTKPSPLNGPPLELLNKMCSDKRFDSLPKNPEFDELESILEKHEDLVLEYWNGWNLDDPQKQFELSQEAAVALLVATVRPGTHSFNFVLVHLLTTSHAVRILLPFFPKQHRINLVREWWLLVIAMFIMKGRPTIDPDNVEKDIKQKHWGYVEEKALKSPYATDAHYVKAIRAMKEAARTWGDVHEHYLRAAVTFVDNFHGWTF</sequence>
<dbReference type="GO" id="GO:0016491">
    <property type="term" value="F:oxidoreductase activity"/>
    <property type="evidence" value="ECO:0007669"/>
    <property type="project" value="UniProtKB-KW"/>
</dbReference>
<dbReference type="RefSeq" id="XP_046113574.1">
    <property type="nucleotide sequence ID" value="XM_046264357.1"/>
</dbReference>
<evidence type="ECO:0000313" key="3">
    <source>
        <dbReference type="Proteomes" id="UP000887229"/>
    </source>
</evidence>
<name>A0A9P7ZDN3_9HYPO</name>